<keyword evidence="5" id="KW-0813">Transport</keyword>
<name>A0A2V1K1X5_9BURK</name>
<comment type="subcellular location">
    <subcellularLocation>
        <location evidence="1">Periplasm</location>
    </subcellularLocation>
</comment>
<evidence type="ECO:0000256" key="1">
    <source>
        <dbReference type="ARBA" id="ARBA00004418"/>
    </source>
</evidence>
<accession>A0A2V1K1X5</accession>
<dbReference type="InterPro" id="IPR050490">
    <property type="entry name" value="Bact_solute-bd_prot1"/>
</dbReference>
<dbReference type="InterPro" id="IPR006059">
    <property type="entry name" value="SBP"/>
</dbReference>
<comment type="similarity">
    <text evidence="2">Belongs to the bacterial solute-binding protein 1 family.</text>
</comment>
<evidence type="ECO:0000256" key="2">
    <source>
        <dbReference type="ARBA" id="ARBA00008520"/>
    </source>
</evidence>
<evidence type="ECO:0000313" key="9">
    <source>
        <dbReference type="Proteomes" id="UP000245212"/>
    </source>
</evidence>
<sequence length="441" mass="48043">MNNHSKFHRLPHAARLWRQISVACAGLFSCAVVQAAPVDIQVWHSLSNANRAEFEELVKQYNKEQDNVHVSLKGFETQAALQGEAGAAVAAKQAPNLIQLDDEHSPEVTAQHRAILPLHTLLSRNPLPDSDWFLSQTAGFTRDRQGRLLAFPWMAEVPLMFYNRDLFVKAGLDPNAPARTWSELQAQLLALRDSGVMCPYATSKQVSVHLENLAPVNNQLYSANNNGFGNGVPALQFNVLYARHLALMSSWTKSMLLTMHSNDQQPDDLFASGQCGVLTSGSGAVGAFLAAPGLSFGVAPLPYYPQATRTPGAPFVSGSAFWAVAGHGRDQERAVVDFLGWLAKPVNAARWHQQTGFLPLTDAAFRASDVSYYDRIPGAQSVVNSLSGRGAQVSRSFRLPHYAQARVLLDRELNAALQDGVPPSLALSQAASQANSVMQRR</sequence>
<gene>
    <name evidence="8" type="ORF">DD235_09115</name>
</gene>
<feature type="chain" id="PRO_5015880763" description="sn-glycerol-3-phosphate-binding periplasmic protein UgpB" evidence="7">
    <location>
        <begin position="36"/>
        <end position="441"/>
    </location>
</feature>
<evidence type="ECO:0000256" key="3">
    <source>
        <dbReference type="ARBA" id="ARBA00011557"/>
    </source>
</evidence>
<dbReference type="PROSITE" id="PS51257">
    <property type="entry name" value="PROKAR_LIPOPROTEIN"/>
    <property type="match status" value="1"/>
</dbReference>
<dbReference type="EMBL" id="QETA01000003">
    <property type="protein sequence ID" value="PWF23143.1"/>
    <property type="molecule type" value="Genomic_DNA"/>
</dbReference>
<comment type="caution">
    <text evidence="8">The sequence shown here is derived from an EMBL/GenBank/DDBJ whole genome shotgun (WGS) entry which is preliminary data.</text>
</comment>
<evidence type="ECO:0000256" key="6">
    <source>
        <dbReference type="ARBA" id="ARBA00022729"/>
    </source>
</evidence>
<feature type="signal peptide" evidence="7">
    <location>
        <begin position="1"/>
        <end position="35"/>
    </location>
</feature>
<keyword evidence="9" id="KW-1185">Reference proteome</keyword>
<dbReference type="GO" id="GO:0042597">
    <property type="term" value="C:periplasmic space"/>
    <property type="evidence" value="ECO:0007669"/>
    <property type="project" value="UniProtKB-SubCell"/>
</dbReference>
<evidence type="ECO:0000256" key="4">
    <source>
        <dbReference type="ARBA" id="ARBA00017470"/>
    </source>
</evidence>
<dbReference type="Pfam" id="PF13416">
    <property type="entry name" value="SBP_bac_8"/>
    <property type="match status" value="1"/>
</dbReference>
<reference evidence="9" key="1">
    <citation type="submission" date="2018-05" db="EMBL/GenBank/DDBJ databases">
        <authorList>
            <person name="Li Y."/>
        </authorList>
    </citation>
    <scope>NUCLEOTIDE SEQUENCE [LARGE SCALE GENOMIC DNA]</scope>
    <source>
        <strain evidence="9">3d-2-2</strain>
    </source>
</reference>
<organism evidence="8 9">
    <name type="scientific">Corticimicrobacter populi</name>
    <dbReference type="NCBI Taxonomy" id="2175229"/>
    <lineage>
        <taxon>Bacteria</taxon>
        <taxon>Pseudomonadati</taxon>
        <taxon>Pseudomonadota</taxon>
        <taxon>Betaproteobacteria</taxon>
        <taxon>Burkholderiales</taxon>
        <taxon>Alcaligenaceae</taxon>
        <taxon>Corticimicrobacter</taxon>
    </lineage>
</organism>
<dbReference type="Gene3D" id="3.40.190.10">
    <property type="entry name" value="Periplasmic binding protein-like II"/>
    <property type="match status" value="2"/>
</dbReference>
<comment type="subunit">
    <text evidence="3">The complex is composed of two ATP-binding proteins (UgpC), two transmembrane proteins (UgpA and UgpE) and a solute-binding protein (UgpB).</text>
</comment>
<proteinExistence type="inferred from homology"/>
<dbReference type="PANTHER" id="PTHR43649:SF31">
    <property type="entry name" value="SN-GLYCEROL-3-PHOSPHATE-BINDING PERIPLASMIC PROTEIN UGPB"/>
    <property type="match status" value="1"/>
</dbReference>
<dbReference type="SUPFAM" id="SSF53850">
    <property type="entry name" value="Periplasmic binding protein-like II"/>
    <property type="match status" value="1"/>
</dbReference>
<evidence type="ECO:0000256" key="7">
    <source>
        <dbReference type="SAM" id="SignalP"/>
    </source>
</evidence>
<evidence type="ECO:0000256" key="5">
    <source>
        <dbReference type="ARBA" id="ARBA00022448"/>
    </source>
</evidence>
<evidence type="ECO:0000313" key="8">
    <source>
        <dbReference type="EMBL" id="PWF23143.1"/>
    </source>
</evidence>
<dbReference type="PANTHER" id="PTHR43649">
    <property type="entry name" value="ARABINOSE-BINDING PROTEIN-RELATED"/>
    <property type="match status" value="1"/>
</dbReference>
<protein>
    <recommendedName>
        <fullName evidence="4">sn-glycerol-3-phosphate-binding periplasmic protein UgpB</fullName>
    </recommendedName>
</protein>
<dbReference type="AlphaFoldDB" id="A0A2V1K1X5"/>
<dbReference type="RefSeq" id="WP_109061757.1">
    <property type="nucleotide sequence ID" value="NZ_QETA01000003.1"/>
</dbReference>
<keyword evidence="6 7" id="KW-0732">Signal</keyword>
<dbReference type="Proteomes" id="UP000245212">
    <property type="component" value="Unassembled WGS sequence"/>
</dbReference>